<evidence type="ECO:0000256" key="1">
    <source>
        <dbReference type="SAM" id="MobiDB-lite"/>
    </source>
</evidence>
<dbReference type="EnsemblMetazoa" id="AFAF010647-RA">
    <property type="protein sequence ID" value="AFAF010647-PA"/>
    <property type="gene ID" value="AFAF010647"/>
</dbReference>
<dbReference type="VEuPathDB" id="VectorBase:AFAF010647"/>
<proteinExistence type="predicted"/>
<evidence type="ECO:0000313" key="3">
    <source>
        <dbReference type="EnsemblMetazoa" id="AFAF010647-PA"/>
    </source>
</evidence>
<accession>A0A182QI62</accession>
<keyword evidence="2" id="KW-0472">Membrane</keyword>
<keyword evidence="4" id="KW-1185">Reference proteome</keyword>
<reference evidence="4" key="1">
    <citation type="submission" date="2014-01" db="EMBL/GenBank/DDBJ databases">
        <title>The Genome Sequence of Anopheles farauti FAR1 (V2).</title>
        <authorList>
            <consortium name="The Broad Institute Genomics Platform"/>
            <person name="Neafsey D.E."/>
            <person name="Besansky N."/>
            <person name="Howell P."/>
            <person name="Walton C."/>
            <person name="Young S.K."/>
            <person name="Zeng Q."/>
            <person name="Gargeya S."/>
            <person name="Fitzgerald M."/>
            <person name="Haas B."/>
            <person name="Abouelleil A."/>
            <person name="Allen A.W."/>
            <person name="Alvarado L."/>
            <person name="Arachchi H.M."/>
            <person name="Berlin A.M."/>
            <person name="Chapman S.B."/>
            <person name="Gainer-Dewar J."/>
            <person name="Goldberg J."/>
            <person name="Griggs A."/>
            <person name="Gujja S."/>
            <person name="Hansen M."/>
            <person name="Howarth C."/>
            <person name="Imamovic A."/>
            <person name="Ireland A."/>
            <person name="Larimer J."/>
            <person name="McCowan C."/>
            <person name="Murphy C."/>
            <person name="Pearson M."/>
            <person name="Poon T.W."/>
            <person name="Priest M."/>
            <person name="Roberts A."/>
            <person name="Saif S."/>
            <person name="Shea T."/>
            <person name="Sisk P."/>
            <person name="Sykes S."/>
            <person name="Wortman J."/>
            <person name="Nusbaum C."/>
            <person name="Birren B."/>
        </authorList>
    </citation>
    <scope>NUCLEOTIDE SEQUENCE [LARGE SCALE GENOMIC DNA]</scope>
    <source>
        <strain evidence="4">FAR1</strain>
    </source>
</reference>
<evidence type="ECO:0000256" key="2">
    <source>
        <dbReference type="SAM" id="Phobius"/>
    </source>
</evidence>
<organism evidence="3 4">
    <name type="scientific">Anopheles farauti</name>
    <dbReference type="NCBI Taxonomy" id="69004"/>
    <lineage>
        <taxon>Eukaryota</taxon>
        <taxon>Metazoa</taxon>
        <taxon>Ecdysozoa</taxon>
        <taxon>Arthropoda</taxon>
        <taxon>Hexapoda</taxon>
        <taxon>Insecta</taxon>
        <taxon>Pterygota</taxon>
        <taxon>Neoptera</taxon>
        <taxon>Endopterygota</taxon>
        <taxon>Diptera</taxon>
        <taxon>Nematocera</taxon>
        <taxon>Culicoidea</taxon>
        <taxon>Culicidae</taxon>
        <taxon>Anophelinae</taxon>
        <taxon>Anopheles</taxon>
    </lineage>
</organism>
<feature type="transmembrane region" description="Helical" evidence="2">
    <location>
        <begin position="230"/>
        <end position="252"/>
    </location>
</feature>
<feature type="region of interest" description="Disordered" evidence="1">
    <location>
        <begin position="262"/>
        <end position="300"/>
    </location>
</feature>
<dbReference type="Proteomes" id="UP000075886">
    <property type="component" value="Unassembled WGS sequence"/>
</dbReference>
<protein>
    <submittedName>
        <fullName evidence="3">Uncharacterized protein</fullName>
    </submittedName>
</protein>
<name>A0A182QI62_9DIPT</name>
<reference evidence="3" key="2">
    <citation type="submission" date="2020-05" db="UniProtKB">
        <authorList>
            <consortium name="EnsemblMetazoa"/>
        </authorList>
    </citation>
    <scope>IDENTIFICATION</scope>
    <source>
        <strain evidence="3">FAR1</strain>
    </source>
</reference>
<dbReference type="AlphaFoldDB" id="A0A182QI62"/>
<keyword evidence="2" id="KW-1133">Transmembrane helix</keyword>
<keyword evidence="2" id="KW-0812">Transmembrane</keyword>
<feature type="compositionally biased region" description="Polar residues" evidence="1">
    <location>
        <begin position="274"/>
        <end position="289"/>
    </location>
</feature>
<dbReference type="EMBL" id="AXCN02000208">
    <property type="status" value="NOT_ANNOTATED_CDS"/>
    <property type="molecule type" value="Genomic_DNA"/>
</dbReference>
<evidence type="ECO:0000313" key="4">
    <source>
        <dbReference type="Proteomes" id="UP000075886"/>
    </source>
</evidence>
<dbReference type="EMBL" id="AXCN02000209">
    <property type="status" value="NOT_ANNOTATED_CDS"/>
    <property type="molecule type" value="Genomic_DNA"/>
</dbReference>
<sequence length="353" mass="38846">MPNGESISSFRCGSLDRAVVMQNFPSDRSIGVKLPAQSPVADQRIYGDPFACRGFDETTTVTESYRATATATAPVNSVRSGNELSNIVQAAGRSYVSPVSRIGPEVQLMGNIDFTASYRPNENLCDVSFDRILLLERPALSCFEKSKLPHESAHNDSRLILLLHRLYNRIELKLQLNKSEPCGSNGPVECTVNAQMHPVVVRFEAVTFGFLGNGRCRSFTSPDRIGSPQVPMHIVVIITIIIIIITTVIVIFNHHSCSAQDHLPHKENGAPRMRSNTPGGSSSPFNRILTTPGGPEKNETVEQPVLSNSQLRLPASLSHSLPRWPVLVPYRATFKTCRIETAQNSNRGDEMKI</sequence>